<comment type="cofactor">
    <cofactor evidence="2">
        <name>Mg(2+)</name>
        <dbReference type="ChEBI" id="CHEBI:18420"/>
    </cofactor>
</comment>
<dbReference type="CDD" id="cd00739">
    <property type="entry name" value="DHPS"/>
    <property type="match status" value="1"/>
</dbReference>
<evidence type="ECO:0000256" key="6">
    <source>
        <dbReference type="ARBA" id="ARBA00022723"/>
    </source>
</evidence>
<dbReference type="Gene3D" id="3.20.20.20">
    <property type="entry name" value="Dihydropteroate synthase-like"/>
    <property type="match status" value="1"/>
</dbReference>
<dbReference type="InterPro" id="IPR011005">
    <property type="entry name" value="Dihydropteroate_synth-like_sf"/>
</dbReference>
<dbReference type="InterPro" id="IPR045031">
    <property type="entry name" value="DHP_synth-like"/>
</dbReference>
<dbReference type="InterPro" id="IPR000489">
    <property type="entry name" value="Pterin-binding_dom"/>
</dbReference>
<comment type="catalytic activity">
    <reaction evidence="1">
        <text>(7,8-dihydropterin-6-yl)methyl diphosphate + 4-aminobenzoate = 7,8-dihydropteroate + diphosphate</text>
        <dbReference type="Rhea" id="RHEA:19949"/>
        <dbReference type="ChEBI" id="CHEBI:17836"/>
        <dbReference type="ChEBI" id="CHEBI:17839"/>
        <dbReference type="ChEBI" id="CHEBI:33019"/>
        <dbReference type="ChEBI" id="CHEBI:72950"/>
        <dbReference type="EC" id="2.5.1.15"/>
    </reaction>
</comment>
<keyword evidence="5 10" id="KW-0808">Transferase</keyword>
<dbReference type="PROSITE" id="PS50972">
    <property type="entry name" value="PTERIN_BINDING"/>
    <property type="match status" value="1"/>
</dbReference>
<comment type="pathway">
    <text evidence="3">Cofactor biosynthesis; tetrahydrofolate biosynthesis; 7,8-dihydrofolate from 2-amino-4-hydroxy-6-hydroxymethyl-7,8-dihydropteridine diphosphate and 4-aminobenzoate: step 1/2.</text>
</comment>
<gene>
    <name evidence="10" type="primary">folP</name>
    <name evidence="10" type="ORF">ACFOKA_14250</name>
</gene>
<dbReference type="Pfam" id="PF00809">
    <property type="entry name" value="Pterin_bind"/>
    <property type="match status" value="1"/>
</dbReference>
<evidence type="ECO:0000313" key="11">
    <source>
        <dbReference type="Proteomes" id="UP001595444"/>
    </source>
</evidence>
<dbReference type="RefSeq" id="WP_228073547.1">
    <property type="nucleotide sequence ID" value="NZ_CP061205.1"/>
</dbReference>
<protein>
    <recommendedName>
        <fullName evidence="4">dihydropteroate synthase</fullName>
        <ecNumber evidence="4">2.5.1.15</ecNumber>
    </recommendedName>
</protein>
<dbReference type="EC" id="2.5.1.15" evidence="4"/>
<evidence type="ECO:0000256" key="2">
    <source>
        <dbReference type="ARBA" id="ARBA00001946"/>
    </source>
</evidence>
<evidence type="ECO:0000256" key="8">
    <source>
        <dbReference type="ARBA" id="ARBA00022909"/>
    </source>
</evidence>
<dbReference type="EMBL" id="JBHRSL010000010">
    <property type="protein sequence ID" value="MFC3053073.1"/>
    <property type="molecule type" value="Genomic_DNA"/>
</dbReference>
<keyword evidence="7" id="KW-0460">Magnesium</keyword>
<evidence type="ECO:0000256" key="5">
    <source>
        <dbReference type="ARBA" id="ARBA00022679"/>
    </source>
</evidence>
<dbReference type="PROSITE" id="PS00793">
    <property type="entry name" value="DHPS_2"/>
    <property type="match status" value="1"/>
</dbReference>
<keyword evidence="8" id="KW-0289">Folate biosynthesis</keyword>
<sequence>MLNNLPDGTKIYLCPVGFVYGHPNAYSFQQTGLMFLELRVVARVGLDKVADFYCAPAVLLSASKGFSKSVRQQIVQQLQALQSSAKPVALPRRSKSLVFTRPLIMGILNVTPDSFSDGGKYIDPVHAVKQARAMVAAGADIIDIGGESTRPGAEPVWEGEEAERVVPVMEALREDAITLSIDTRRASVMEKALAAGADIINDVSALTYDSESMRIVAESDAPVILMHAQGTPEVMQDNPHYADTLLDVYDYLSDRITACENKGIDRSRIIIDPGIGFGKRMVQDNLALINGMSLFTSLGCPILFGASRKSFIGAITGETEATKRLPGSLMAAMKAVELGAHIIRVHDVVETRQALLVVQAFRDAATVAAMRKD</sequence>
<evidence type="ECO:0000259" key="9">
    <source>
        <dbReference type="PROSITE" id="PS50972"/>
    </source>
</evidence>
<evidence type="ECO:0000256" key="7">
    <source>
        <dbReference type="ARBA" id="ARBA00022842"/>
    </source>
</evidence>
<organism evidence="10 11">
    <name type="scientific">Kordiimonas pumila</name>
    <dbReference type="NCBI Taxonomy" id="2161677"/>
    <lineage>
        <taxon>Bacteria</taxon>
        <taxon>Pseudomonadati</taxon>
        <taxon>Pseudomonadota</taxon>
        <taxon>Alphaproteobacteria</taxon>
        <taxon>Kordiimonadales</taxon>
        <taxon>Kordiimonadaceae</taxon>
        <taxon>Kordiimonas</taxon>
    </lineage>
</organism>
<dbReference type="PROSITE" id="PS00792">
    <property type="entry name" value="DHPS_1"/>
    <property type="match status" value="1"/>
</dbReference>
<reference evidence="11" key="1">
    <citation type="journal article" date="2019" name="Int. J. Syst. Evol. Microbiol.">
        <title>The Global Catalogue of Microorganisms (GCM) 10K type strain sequencing project: providing services to taxonomists for standard genome sequencing and annotation.</title>
        <authorList>
            <consortium name="The Broad Institute Genomics Platform"/>
            <consortium name="The Broad Institute Genome Sequencing Center for Infectious Disease"/>
            <person name="Wu L."/>
            <person name="Ma J."/>
        </authorList>
    </citation>
    <scope>NUCLEOTIDE SEQUENCE [LARGE SCALE GENOMIC DNA]</scope>
    <source>
        <strain evidence="11">KCTC 62164</strain>
    </source>
</reference>
<keyword evidence="11" id="KW-1185">Reference proteome</keyword>
<evidence type="ECO:0000256" key="3">
    <source>
        <dbReference type="ARBA" id="ARBA00004763"/>
    </source>
</evidence>
<feature type="domain" description="Pterin-binding" evidence="9">
    <location>
        <begin position="102"/>
        <end position="356"/>
    </location>
</feature>
<dbReference type="InterPro" id="IPR006390">
    <property type="entry name" value="DHP_synth_dom"/>
</dbReference>
<comment type="caution">
    <text evidence="10">The sequence shown here is derived from an EMBL/GenBank/DDBJ whole genome shotgun (WGS) entry which is preliminary data.</text>
</comment>
<accession>A0ABV7D783</accession>
<evidence type="ECO:0000256" key="1">
    <source>
        <dbReference type="ARBA" id="ARBA00000012"/>
    </source>
</evidence>
<dbReference type="GO" id="GO:0004156">
    <property type="term" value="F:dihydropteroate synthase activity"/>
    <property type="evidence" value="ECO:0007669"/>
    <property type="project" value="UniProtKB-EC"/>
</dbReference>
<dbReference type="PANTHER" id="PTHR20941">
    <property type="entry name" value="FOLATE SYNTHESIS PROTEINS"/>
    <property type="match status" value="1"/>
</dbReference>
<name>A0ABV7D783_9PROT</name>
<keyword evidence="6" id="KW-0479">Metal-binding</keyword>
<evidence type="ECO:0000256" key="4">
    <source>
        <dbReference type="ARBA" id="ARBA00012458"/>
    </source>
</evidence>
<dbReference type="PANTHER" id="PTHR20941:SF1">
    <property type="entry name" value="FOLIC ACID SYNTHESIS PROTEIN FOL1"/>
    <property type="match status" value="1"/>
</dbReference>
<dbReference type="NCBIfam" id="TIGR01496">
    <property type="entry name" value="DHPS"/>
    <property type="match status" value="1"/>
</dbReference>
<dbReference type="Proteomes" id="UP001595444">
    <property type="component" value="Unassembled WGS sequence"/>
</dbReference>
<dbReference type="SUPFAM" id="SSF51717">
    <property type="entry name" value="Dihydropteroate synthetase-like"/>
    <property type="match status" value="1"/>
</dbReference>
<proteinExistence type="predicted"/>
<evidence type="ECO:0000313" key="10">
    <source>
        <dbReference type="EMBL" id="MFC3053073.1"/>
    </source>
</evidence>